<dbReference type="Proteomes" id="UP000095283">
    <property type="component" value="Unplaced"/>
</dbReference>
<keyword evidence="1" id="KW-0812">Transmembrane</keyword>
<keyword evidence="1" id="KW-1133">Transmembrane helix</keyword>
<evidence type="ECO:0000313" key="2">
    <source>
        <dbReference type="Proteomes" id="UP000095283"/>
    </source>
</evidence>
<evidence type="ECO:0000256" key="1">
    <source>
        <dbReference type="SAM" id="Phobius"/>
    </source>
</evidence>
<feature type="transmembrane region" description="Helical" evidence="1">
    <location>
        <begin position="20"/>
        <end position="37"/>
    </location>
</feature>
<accession>A0A1I7XJL3</accession>
<keyword evidence="1" id="KW-0472">Membrane</keyword>
<keyword evidence="2" id="KW-1185">Reference proteome</keyword>
<dbReference type="WBParaSite" id="Hba_17703">
    <property type="protein sequence ID" value="Hba_17703"/>
    <property type="gene ID" value="Hba_17703"/>
</dbReference>
<dbReference type="AlphaFoldDB" id="A0A1I7XJL3"/>
<evidence type="ECO:0000313" key="3">
    <source>
        <dbReference type="WBParaSite" id="Hba_17703"/>
    </source>
</evidence>
<proteinExistence type="predicted"/>
<organism evidence="2 3">
    <name type="scientific">Heterorhabditis bacteriophora</name>
    <name type="common">Entomopathogenic nematode worm</name>
    <dbReference type="NCBI Taxonomy" id="37862"/>
    <lineage>
        <taxon>Eukaryota</taxon>
        <taxon>Metazoa</taxon>
        <taxon>Ecdysozoa</taxon>
        <taxon>Nematoda</taxon>
        <taxon>Chromadorea</taxon>
        <taxon>Rhabditida</taxon>
        <taxon>Rhabditina</taxon>
        <taxon>Rhabditomorpha</taxon>
        <taxon>Strongyloidea</taxon>
        <taxon>Heterorhabditidae</taxon>
        <taxon>Heterorhabditis</taxon>
    </lineage>
</organism>
<protein>
    <submittedName>
        <fullName evidence="3">Uncharacterized protein</fullName>
    </submittedName>
</protein>
<reference evidence="3" key="1">
    <citation type="submission" date="2016-11" db="UniProtKB">
        <authorList>
            <consortium name="WormBaseParasite"/>
        </authorList>
    </citation>
    <scope>IDENTIFICATION</scope>
</reference>
<name>A0A1I7XJL3_HETBA</name>
<sequence>MQNDASPVIMTIVAILEESYTVFLIRVYFVVTVMFYPTQKINETAAYGRMMSYMRFLVNE</sequence>